<feature type="region of interest" description="Disordered" evidence="1">
    <location>
        <begin position="76"/>
        <end position="100"/>
    </location>
</feature>
<reference evidence="2 3" key="1">
    <citation type="journal article" date="2019" name="Commun. Biol.">
        <title>The bagworm genome reveals a unique fibroin gene that provides high tensile strength.</title>
        <authorList>
            <person name="Kono N."/>
            <person name="Nakamura H."/>
            <person name="Ohtoshi R."/>
            <person name="Tomita M."/>
            <person name="Numata K."/>
            <person name="Arakawa K."/>
        </authorList>
    </citation>
    <scope>NUCLEOTIDE SEQUENCE [LARGE SCALE GENOMIC DNA]</scope>
</reference>
<protein>
    <submittedName>
        <fullName evidence="2">Uncharacterized protein</fullName>
    </submittedName>
</protein>
<dbReference type="AlphaFoldDB" id="A0A4C1WHZ4"/>
<keyword evidence="3" id="KW-1185">Reference proteome</keyword>
<proteinExistence type="predicted"/>
<comment type="caution">
    <text evidence="2">The sequence shown here is derived from an EMBL/GenBank/DDBJ whole genome shotgun (WGS) entry which is preliminary data.</text>
</comment>
<accession>A0A4C1WHZ4</accession>
<evidence type="ECO:0000256" key="1">
    <source>
        <dbReference type="SAM" id="MobiDB-lite"/>
    </source>
</evidence>
<name>A0A4C1WHZ4_EUMVA</name>
<feature type="region of interest" description="Disordered" evidence="1">
    <location>
        <begin position="223"/>
        <end position="243"/>
    </location>
</feature>
<sequence length="274" mass="29718">MKGLTVQSNRYFDQSVVTYALKCGESSAATARGQRECVAPGGPRRTSRTGLGSAETCYDRIREFGSSIVFAEFESRSRRPGDCGDSTASAQDPHQGPILTGDKQIVGELCRVVGAVYGTTMESISPFSPLARSLTLQQESLSIKCQVPRPIIWANAREPRRRKWSPPLASWVEIEYLMEEKGDNRRGSGPSEIPITERMVVEIMVSCVVVDYSQKVDTEYRGSAAPRQLGRGTKAGSRGEVPRAQSGCEVAALSALGDAPSLLPPPPPRSTLIR</sequence>
<gene>
    <name evidence="2" type="ORF">EVAR_25187_1</name>
</gene>
<dbReference type="EMBL" id="BGZK01000567">
    <property type="protein sequence ID" value="GBP50490.1"/>
    <property type="molecule type" value="Genomic_DNA"/>
</dbReference>
<evidence type="ECO:0000313" key="3">
    <source>
        <dbReference type="Proteomes" id="UP000299102"/>
    </source>
</evidence>
<dbReference type="Proteomes" id="UP000299102">
    <property type="component" value="Unassembled WGS sequence"/>
</dbReference>
<evidence type="ECO:0000313" key="2">
    <source>
        <dbReference type="EMBL" id="GBP50490.1"/>
    </source>
</evidence>
<organism evidence="2 3">
    <name type="scientific">Eumeta variegata</name>
    <name type="common">Bagworm moth</name>
    <name type="synonym">Eumeta japonica</name>
    <dbReference type="NCBI Taxonomy" id="151549"/>
    <lineage>
        <taxon>Eukaryota</taxon>
        <taxon>Metazoa</taxon>
        <taxon>Ecdysozoa</taxon>
        <taxon>Arthropoda</taxon>
        <taxon>Hexapoda</taxon>
        <taxon>Insecta</taxon>
        <taxon>Pterygota</taxon>
        <taxon>Neoptera</taxon>
        <taxon>Endopterygota</taxon>
        <taxon>Lepidoptera</taxon>
        <taxon>Glossata</taxon>
        <taxon>Ditrysia</taxon>
        <taxon>Tineoidea</taxon>
        <taxon>Psychidae</taxon>
        <taxon>Oiketicinae</taxon>
        <taxon>Eumeta</taxon>
    </lineage>
</organism>